<name>A0A2S7IN93_9BACT</name>
<reference evidence="2" key="1">
    <citation type="submission" date="2018-02" db="EMBL/GenBank/DDBJ databases">
        <title>Genome sequencing of Solimonas sp. HR-BB.</title>
        <authorList>
            <person name="Lee Y."/>
            <person name="Jeon C.O."/>
        </authorList>
    </citation>
    <scope>NUCLEOTIDE SEQUENCE [LARGE SCALE GENOMIC DNA]</scope>
    <source>
        <strain evidence="2">HR-U</strain>
    </source>
</reference>
<evidence type="ECO:0000313" key="2">
    <source>
        <dbReference type="Proteomes" id="UP000239590"/>
    </source>
</evidence>
<proteinExistence type="predicted"/>
<dbReference type="OrthoDB" id="951057at2"/>
<dbReference type="Proteomes" id="UP000239590">
    <property type="component" value="Unassembled WGS sequence"/>
</dbReference>
<dbReference type="RefSeq" id="WP_104710455.1">
    <property type="nucleotide sequence ID" value="NZ_PTRA01000001.1"/>
</dbReference>
<organism evidence="1 2">
    <name type="scientific">Siphonobacter curvatus</name>
    <dbReference type="NCBI Taxonomy" id="2094562"/>
    <lineage>
        <taxon>Bacteria</taxon>
        <taxon>Pseudomonadati</taxon>
        <taxon>Bacteroidota</taxon>
        <taxon>Cytophagia</taxon>
        <taxon>Cytophagales</taxon>
        <taxon>Cytophagaceae</taxon>
        <taxon>Siphonobacter</taxon>
    </lineage>
</organism>
<dbReference type="AlphaFoldDB" id="A0A2S7IN93"/>
<sequence>MLKTLTLEVPKHLKKFFENGEYGPADQKGRLQIEKWSEIGRLLHLVSRTIPFTQKVRETSGSTITLAYHLREKAYEIPYDKIPDLVRQLDEIFRRTLICEVRRVHELAGGDYSPFIRDFLTRYDIDTAEDCDWEVIRKIYRDYLQRIEKVNDRRRKMLEMRPPMKKSSAQKVRQIA</sequence>
<keyword evidence="2" id="KW-1185">Reference proteome</keyword>
<accession>A0A2S7IN93</accession>
<comment type="caution">
    <text evidence="1">The sequence shown here is derived from an EMBL/GenBank/DDBJ whole genome shotgun (WGS) entry which is preliminary data.</text>
</comment>
<dbReference type="EMBL" id="PTRA01000001">
    <property type="protein sequence ID" value="PQA59165.1"/>
    <property type="molecule type" value="Genomic_DNA"/>
</dbReference>
<protein>
    <submittedName>
        <fullName evidence="1">Uncharacterized protein</fullName>
    </submittedName>
</protein>
<evidence type="ECO:0000313" key="1">
    <source>
        <dbReference type="EMBL" id="PQA59165.1"/>
    </source>
</evidence>
<gene>
    <name evidence="1" type="ORF">C5O19_05780</name>
</gene>